<evidence type="ECO:0000259" key="1">
    <source>
        <dbReference type="Pfam" id="PF12728"/>
    </source>
</evidence>
<dbReference type="InterPro" id="IPR009061">
    <property type="entry name" value="DNA-bd_dom_put_sf"/>
</dbReference>
<proteinExistence type="predicted"/>
<name>A0A5R8PA16_9NOCA</name>
<evidence type="ECO:0000313" key="2">
    <source>
        <dbReference type="EMBL" id="TLG04273.1"/>
    </source>
</evidence>
<comment type="caution">
    <text evidence="2">The sequence shown here is derived from an EMBL/GenBank/DDBJ whole genome shotgun (WGS) entry which is preliminary data.</text>
</comment>
<dbReference type="Proteomes" id="UP000308349">
    <property type="component" value="Unassembled WGS sequence"/>
</dbReference>
<sequence>MASGVESQVWLSTQDVARRLNIPVKTLSAWATDGRGPRFARMGRYRRYRLTDLLLWEKEQLDRGGGSAPK</sequence>
<dbReference type="AlphaFoldDB" id="A0A5R8PA16"/>
<reference evidence="2 3" key="1">
    <citation type="submission" date="2019-05" db="EMBL/GenBank/DDBJ databases">
        <title>Genomes sequences of two Nocardia cyriacigeorgica environmental isolates, type strains Nocardia asteroides ATCC 19247 and Nocardia cyriacigeorgica DSM 44484.</title>
        <authorList>
            <person name="Vautrin F."/>
            <person name="Bergeron E."/>
            <person name="Dubost A."/>
            <person name="Abrouk D."/>
            <person name="Rodriguez Nava V."/>
            <person name="Pujic P."/>
        </authorList>
    </citation>
    <scope>NUCLEOTIDE SEQUENCE [LARGE SCALE GENOMIC DNA]</scope>
    <source>
        <strain evidence="2 3">EML 1456</strain>
    </source>
</reference>
<gene>
    <name evidence="2" type="ORF">FEK35_20640</name>
</gene>
<dbReference type="OrthoDB" id="194758at2"/>
<dbReference type="Pfam" id="PF12728">
    <property type="entry name" value="HTH_17"/>
    <property type="match status" value="1"/>
</dbReference>
<dbReference type="EMBL" id="VBUU01000023">
    <property type="protein sequence ID" value="TLG04273.1"/>
    <property type="molecule type" value="Genomic_DNA"/>
</dbReference>
<evidence type="ECO:0000313" key="3">
    <source>
        <dbReference type="Proteomes" id="UP000308349"/>
    </source>
</evidence>
<dbReference type="SUPFAM" id="SSF46955">
    <property type="entry name" value="Putative DNA-binding domain"/>
    <property type="match status" value="1"/>
</dbReference>
<accession>A0A5R8PA16</accession>
<dbReference type="InterPro" id="IPR041657">
    <property type="entry name" value="HTH_17"/>
</dbReference>
<protein>
    <submittedName>
        <fullName evidence="2">Helix-turn-helix domain-containing protein</fullName>
    </submittedName>
</protein>
<feature type="domain" description="Helix-turn-helix" evidence="1">
    <location>
        <begin position="10"/>
        <end position="59"/>
    </location>
</feature>
<organism evidence="2 3">
    <name type="scientific">Nocardia cyriacigeorgica</name>
    <dbReference type="NCBI Taxonomy" id="135487"/>
    <lineage>
        <taxon>Bacteria</taxon>
        <taxon>Bacillati</taxon>
        <taxon>Actinomycetota</taxon>
        <taxon>Actinomycetes</taxon>
        <taxon>Mycobacteriales</taxon>
        <taxon>Nocardiaceae</taxon>
        <taxon>Nocardia</taxon>
    </lineage>
</organism>